<comment type="similarity">
    <text evidence="2">Belongs to the UPF0718 family.</text>
</comment>
<evidence type="ECO:0000256" key="4">
    <source>
        <dbReference type="ARBA" id="ARBA00022692"/>
    </source>
</evidence>
<comment type="subcellular location">
    <subcellularLocation>
        <location evidence="1">Cell membrane</location>
        <topology evidence="1">Multi-pass membrane protein</topology>
    </subcellularLocation>
</comment>
<feature type="transmembrane region" description="Helical" evidence="7">
    <location>
        <begin position="24"/>
        <end position="43"/>
    </location>
</feature>
<keyword evidence="4 7" id="KW-0812">Transmembrane</keyword>
<evidence type="ECO:0000256" key="2">
    <source>
        <dbReference type="ARBA" id="ARBA00006386"/>
    </source>
</evidence>
<accession>A0A382RQJ0</accession>
<dbReference type="PANTHER" id="PTHR34184:SF4">
    <property type="entry name" value="UPF0718 PROTEIN YCGR"/>
    <property type="match status" value="1"/>
</dbReference>
<evidence type="ECO:0000256" key="5">
    <source>
        <dbReference type="ARBA" id="ARBA00022989"/>
    </source>
</evidence>
<feature type="non-terminal residue" evidence="8">
    <location>
        <position position="75"/>
    </location>
</feature>
<proteinExistence type="inferred from homology"/>
<dbReference type="Pfam" id="PF03773">
    <property type="entry name" value="ArsP_1"/>
    <property type="match status" value="1"/>
</dbReference>
<evidence type="ECO:0000256" key="1">
    <source>
        <dbReference type="ARBA" id="ARBA00004651"/>
    </source>
</evidence>
<evidence type="ECO:0000313" key="8">
    <source>
        <dbReference type="EMBL" id="SVC99720.1"/>
    </source>
</evidence>
<keyword evidence="3" id="KW-1003">Cell membrane</keyword>
<organism evidence="8">
    <name type="scientific">marine metagenome</name>
    <dbReference type="NCBI Taxonomy" id="408172"/>
    <lineage>
        <taxon>unclassified sequences</taxon>
        <taxon>metagenomes</taxon>
        <taxon>ecological metagenomes</taxon>
    </lineage>
</organism>
<sequence>MAALVGGLAPFCSCEVIPFIASMLALGVPLSAVMAFWLSSPLIDPPALLITASALGWDYAVAKTLSALSLGLFGG</sequence>
<name>A0A382RQJ0_9ZZZZ</name>
<keyword evidence="5 7" id="KW-1133">Transmembrane helix</keyword>
<evidence type="ECO:0000256" key="6">
    <source>
        <dbReference type="ARBA" id="ARBA00023136"/>
    </source>
</evidence>
<dbReference type="InterPro" id="IPR052923">
    <property type="entry name" value="UPF0718"/>
</dbReference>
<dbReference type="EMBL" id="UINC01123323">
    <property type="protein sequence ID" value="SVC99720.1"/>
    <property type="molecule type" value="Genomic_DNA"/>
</dbReference>
<evidence type="ECO:0000256" key="7">
    <source>
        <dbReference type="SAM" id="Phobius"/>
    </source>
</evidence>
<keyword evidence="6 7" id="KW-0472">Membrane</keyword>
<reference evidence="8" key="1">
    <citation type="submission" date="2018-05" db="EMBL/GenBank/DDBJ databases">
        <authorList>
            <person name="Lanie J.A."/>
            <person name="Ng W.-L."/>
            <person name="Kazmierczak K.M."/>
            <person name="Andrzejewski T.M."/>
            <person name="Davidsen T.M."/>
            <person name="Wayne K.J."/>
            <person name="Tettelin H."/>
            <person name="Glass J.I."/>
            <person name="Rusch D."/>
            <person name="Podicherti R."/>
            <person name="Tsui H.-C.T."/>
            <person name="Winkler M.E."/>
        </authorList>
    </citation>
    <scope>NUCLEOTIDE SEQUENCE</scope>
</reference>
<dbReference type="GO" id="GO:0005886">
    <property type="term" value="C:plasma membrane"/>
    <property type="evidence" value="ECO:0007669"/>
    <property type="project" value="UniProtKB-SubCell"/>
</dbReference>
<evidence type="ECO:0008006" key="9">
    <source>
        <dbReference type="Google" id="ProtNLM"/>
    </source>
</evidence>
<dbReference type="PANTHER" id="PTHR34184">
    <property type="entry name" value="UPF0718 PROTEIN YCGR"/>
    <property type="match status" value="1"/>
</dbReference>
<dbReference type="AlphaFoldDB" id="A0A382RQJ0"/>
<evidence type="ECO:0000256" key="3">
    <source>
        <dbReference type="ARBA" id="ARBA00022475"/>
    </source>
</evidence>
<dbReference type="InterPro" id="IPR005524">
    <property type="entry name" value="DUF318"/>
</dbReference>
<protein>
    <recommendedName>
        <fullName evidence="9">Permease</fullName>
    </recommendedName>
</protein>
<gene>
    <name evidence="8" type="ORF">METZ01_LOCUS352574</name>
</gene>